<dbReference type="InterPro" id="IPR002885">
    <property type="entry name" value="PPR_rpt"/>
</dbReference>
<evidence type="ECO:0000256" key="8">
    <source>
        <dbReference type="ARBA" id="ARBA00023315"/>
    </source>
</evidence>
<dbReference type="NCBIfam" id="NF041874">
    <property type="entry name" value="EPS_EpsC"/>
    <property type="match status" value="1"/>
</dbReference>
<dbReference type="eggNOG" id="KOG4750">
    <property type="taxonomic scope" value="Eukaryota"/>
</dbReference>
<dbReference type="NCBIfam" id="TIGR00756">
    <property type="entry name" value="PPR"/>
    <property type="match status" value="1"/>
</dbReference>
<keyword evidence="13" id="KW-1185">Reference proteome</keyword>
<evidence type="ECO:0000313" key="13">
    <source>
        <dbReference type="Proteomes" id="UP000030645"/>
    </source>
</evidence>
<dbReference type="CDD" id="cd03354">
    <property type="entry name" value="LbH_SAT"/>
    <property type="match status" value="1"/>
</dbReference>
<feature type="domain" description="Serine acetyltransferase N-terminal" evidence="11">
    <location>
        <begin position="29"/>
        <end position="132"/>
    </location>
</feature>
<dbReference type="SMART" id="SM00971">
    <property type="entry name" value="SATase_N"/>
    <property type="match status" value="1"/>
</dbReference>
<dbReference type="InterPro" id="IPR001451">
    <property type="entry name" value="Hexapep"/>
</dbReference>
<evidence type="ECO:0000256" key="2">
    <source>
        <dbReference type="ARBA" id="ARBA00006643"/>
    </source>
</evidence>
<dbReference type="PANTHER" id="PTHR42811">
    <property type="entry name" value="SERINE ACETYLTRANSFERASE"/>
    <property type="match status" value="1"/>
</dbReference>
<protein>
    <recommendedName>
        <fullName evidence="4">serine O-acetyltransferase</fullName>
        <ecNumber evidence="4">2.3.1.30</ecNumber>
    </recommendedName>
</protein>
<comment type="pathway">
    <text evidence="1">Amino-acid biosynthesis; L-cysteine biosynthesis; L-cysteine from L-serine: step 1/2.</text>
</comment>
<dbReference type="FunFam" id="1.25.40.10:FF:000158">
    <property type="entry name" value="pentatricopeptide repeat-containing protein At2g33680"/>
    <property type="match status" value="1"/>
</dbReference>
<evidence type="ECO:0000259" key="11">
    <source>
        <dbReference type="SMART" id="SM00971"/>
    </source>
</evidence>
<dbReference type="PROSITE" id="PS00101">
    <property type="entry name" value="HEXAPEP_TRANSFERASES"/>
    <property type="match status" value="1"/>
</dbReference>
<dbReference type="Pfam" id="PF00132">
    <property type="entry name" value="Hexapep"/>
    <property type="match status" value="1"/>
</dbReference>
<evidence type="ECO:0000256" key="5">
    <source>
        <dbReference type="ARBA" id="ARBA00022605"/>
    </source>
</evidence>
<dbReference type="Pfam" id="PF13041">
    <property type="entry name" value="PPR_2"/>
    <property type="match status" value="1"/>
</dbReference>
<dbReference type="InterPro" id="IPR011990">
    <property type="entry name" value="TPR-like_helical_dom_sf"/>
</dbReference>
<dbReference type="NCBIfam" id="TIGR01172">
    <property type="entry name" value="cysE"/>
    <property type="match status" value="1"/>
</dbReference>
<dbReference type="FunFam" id="2.160.10.10:FF:000002">
    <property type="entry name" value="Serine acetyltransferase"/>
    <property type="match status" value="1"/>
</dbReference>
<dbReference type="InterPro" id="IPR010493">
    <property type="entry name" value="Ser_AcTrfase_N"/>
</dbReference>
<evidence type="ECO:0000256" key="6">
    <source>
        <dbReference type="ARBA" id="ARBA00022679"/>
    </source>
</evidence>
<dbReference type="GO" id="GO:0009001">
    <property type="term" value="F:serine O-acetyltransferase activity"/>
    <property type="evidence" value="ECO:0007669"/>
    <property type="project" value="UniProtKB-EC"/>
</dbReference>
<dbReference type="EMBL" id="KE343704">
    <property type="protein sequence ID" value="EXB38821.1"/>
    <property type="molecule type" value="Genomic_DNA"/>
</dbReference>
<keyword evidence="8" id="KW-0012">Acyltransferase</keyword>
<dbReference type="Gene3D" id="1.25.40.10">
    <property type="entry name" value="Tetratricopeptide repeat domain"/>
    <property type="match status" value="1"/>
</dbReference>
<dbReference type="UniPathway" id="UPA00136">
    <property type="reaction ID" value="UER00199"/>
</dbReference>
<evidence type="ECO:0000313" key="12">
    <source>
        <dbReference type="EMBL" id="EXB38821.1"/>
    </source>
</evidence>
<dbReference type="GO" id="GO:0005737">
    <property type="term" value="C:cytoplasm"/>
    <property type="evidence" value="ECO:0007669"/>
    <property type="project" value="InterPro"/>
</dbReference>
<dbReference type="InterPro" id="IPR005881">
    <property type="entry name" value="Ser_O-AcTrfase"/>
</dbReference>
<evidence type="ECO:0000256" key="3">
    <source>
        <dbReference type="ARBA" id="ARBA00007274"/>
    </source>
</evidence>
<dbReference type="GO" id="GO:0099402">
    <property type="term" value="P:plant organ development"/>
    <property type="evidence" value="ECO:0007669"/>
    <property type="project" value="UniProtKB-ARBA"/>
</dbReference>
<dbReference type="Pfam" id="PF14432">
    <property type="entry name" value="DYW_deaminase"/>
    <property type="match status" value="1"/>
</dbReference>
<dbReference type="Pfam" id="PF06426">
    <property type="entry name" value="SATase_N"/>
    <property type="match status" value="1"/>
</dbReference>
<dbReference type="InterPro" id="IPR053376">
    <property type="entry name" value="Serine_acetyltransferase"/>
</dbReference>
<evidence type="ECO:0000256" key="10">
    <source>
        <dbReference type="SAM" id="MobiDB-lite"/>
    </source>
</evidence>
<evidence type="ECO:0000256" key="9">
    <source>
        <dbReference type="PROSITE-ProRule" id="PRU00708"/>
    </source>
</evidence>
<comment type="similarity">
    <text evidence="3">Belongs to the transferase hexapeptide repeat family.</text>
</comment>
<dbReference type="Gene3D" id="1.10.3130.10">
    <property type="entry name" value="serine acetyltransferase, domain 1"/>
    <property type="match status" value="1"/>
</dbReference>
<dbReference type="EC" id="2.3.1.30" evidence="4"/>
<dbReference type="SUPFAM" id="SSF51161">
    <property type="entry name" value="Trimeric LpxA-like enzymes"/>
    <property type="match status" value="1"/>
</dbReference>
<feature type="compositionally biased region" description="Polar residues" evidence="10">
    <location>
        <begin position="422"/>
        <end position="435"/>
    </location>
</feature>
<dbReference type="InterPro" id="IPR042122">
    <property type="entry name" value="Ser_AcTrfase_N_sf"/>
</dbReference>
<feature type="repeat" description="PPR" evidence="9">
    <location>
        <begin position="571"/>
        <end position="601"/>
    </location>
</feature>
<dbReference type="InterPro" id="IPR045304">
    <property type="entry name" value="LbH_SAT"/>
</dbReference>
<name>W9QJV8_9ROSA</name>
<keyword evidence="5" id="KW-0028">Amino-acid biosynthesis</keyword>
<gene>
    <name evidence="12" type="ORF">L484_027254</name>
</gene>
<accession>W9QJV8</accession>
<dbReference type="PROSITE" id="PS51375">
    <property type="entry name" value="PPR"/>
    <property type="match status" value="3"/>
</dbReference>
<keyword evidence="7" id="KW-0677">Repeat</keyword>
<feature type="region of interest" description="Disordered" evidence="10">
    <location>
        <begin position="374"/>
        <end position="439"/>
    </location>
</feature>
<reference evidence="13" key="1">
    <citation type="submission" date="2013-01" db="EMBL/GenBank/DDBJ databases">
        <title>Draft Genome Sequence of a Mulberry Tree, Morus notabilis C.K. Schneid.</title>
        <authorList>
            <person name="He N."/>
            <person name="Zhao S."/>
        </authorList>
    </citation>
    <scope>NUCLEOTIDE SEQUENCE</scope>
</reference>
<dbReference type="InterPro" id="IPR011004">
    <property type="entry name" value="Trimer_LpxA-like_sf"/>
</dbReference>
<organism evidence="12 13">
    <name type="scientific">Morus notabilis</name>
    <dbReference type="NCBI Taxonomy" id="981085"/>
    <lineage>
        <taxon>Eukaryota</taxon>
        <taxon>Viridiplantae</taxon>
        <taxon>Streptophyta</taxon>
        <taxon>Embryophyta</taxon>
        <taxon>Tracheophyta</taxon>
        <taxon>Spermatophyta</taxon>
        <taxon>Magnoliopsida</taxon>
        <taxon>eudicotyledons</taxon>
        <taxon>Gunneridae</taxon>
        <taxon>Pentapetalae</taxon>
        <taxon>rosids</taxon>
        <taxon>fabids</taxon>
        <taxon>Rosales</taxon>
        <taxon>Moraceae</taxon>
        <taxon>Moreae</taxon>
        <taxon>Morus</taxon>
    </lineage>
</organism>
<evidence type="ECO:0000256" key="4">
    <source>
        <dbReference type="ARBA" id="ARBA00013266"/>
    </source>
</evidence>
<dbReference type="InterPro" id="IPR032867">
    <property type="entry name" value="DYW_dom"/>
</dbReference>
<dbReference type="InterPro" id="IPR018357">
    <property type="entry name" value="Hexapep_transf_CS"/>
</dbReference>
<dbReference type="Gene3D" id="2.160.10.10">
    <property type="entry name" value="Hexapeptide repeat proteins"/>
    <property type="match status" value="1"/>
</dbReference>
<dbReference type="eggNOG" id="KOG4197">
    <property type="taxonomic scope" value="Eukaryota"/>
</dbReference>
<feature type="repeat" description="PPR" evidence="9">
    <location>
        <begin position="536"/>
        <end position="570"/>
    </location>
</feature>
<evidence type="ECO:0000256" key="7">
    <source>
        <dbReference type="ARBA" id="ARBA00022737"/>
    </source>
</evidence>
<dbReference type="GO" id="GO:0008270">
    <property type="term" value="F:zinc ion binding"/>
    <property type="evidence" value="ECO:0007669"/>
    <property type="project" value="InterPro"/>
</dbReference>
<comment type="similarity">
    <text evidence="2">Belongs to the PPR family. PCMP-H subfamily.</text>
</comment>
<dbReference type="Pfam" id="PF01535">
    <property type="entry name" value="PPR"/>
    <property type="match status" value="1"/>
</dbReference>
<dbReference type="STRING" id="981085.W9QJV8"/>
<sequence length="819" mass="90675">MPAGEIRYLLQQASLETATEEESKEDAWVWMRIKAEAKRDAESEPALASYLYSTILSHPSLERSLSFHLGNKLCSSTLLSTLLYDLFLNAFSDPSLCSAVVADLRAAHERDPACVSFSHCLLNYKGFLACQAHRVSHKLWTQSRRPLALALHSRIADVFAVDIHPAAKIGKGILFDHATGVVVGETAVIGNNVSILHHVTLGGTGKVGGDRHPKIGDGVLIGAGATILGNVKIGDGAKIGAGSVVLIDVPARTTAVGNPARLVGGKERPSKLEDVPGESMDHTSFISECIQEVQPSRLVLLVEAQHQDIALFWSLYNALYSTGMATSSPLSLHCTGNSTPSSSSSHFKSMTVTTAHPLSQLSFTATRFLSLKTPPTPSSSLRAYTNRPGVHRRHGGGPAKTHPKTQPLERRKNSQLRGINEPNLSRSQLNNQNESDQFRSFPPNVDLMGLCEEGKIEEALEFLGQGVSADYEVFRSLLDSCRDKRSVEVGKRVHEFLRRSPFRGDVELSNKVMEMYGKCGSVKSARKVFDRMTERSLSSWHLMIKVYALNGQGDDGLLLFEQMKNVGLSPDKETFSVVLEACASAGAVEEGLIIFESMESEYGIVPGIEHYLRVVEVLGASGYLNEAEEFIKKMPFEPPAEAWEALRNFTRTHGDLELEDRIEELLVTVDPSKVNPNKIPLAQRKRHSESSMIEEKSRVSEYRCPNPYKEEVYQKLKGLNGQLREAGYVPDTRYVLHDIDEEAKEQALQYHSERLAIAYGLISTPPRTTLRIMKNLRICGDCHNAIKIMSKIVGRELIVRDNKRFHHFKDGKCSCGDYW</sequence>
<dbReference type="AlphaFoldDB" id="W9QJV8"/>
<dbReference type="Proteomes" id="UP000030645">
    <property type="component" value="Unassembled WGS sequence"/>
</dbReference>
<evidence type="ECO:0000256" key="1">
    <source>
        <dbReference type="ARBA" id="ARBA00004876"/>
    </source>
</evidence>
<keyword evidence="6 12" id="KW-0808">Transferase</keyword>
<dbReference type="GO" id="GO:0006535">
    <property type="term" value="P:cysteine biosynthetic process from serine"/>
    <property type="evidence" value="ECO:0007669"/>
    <property type="project" value="InterPro"/>
</dbReference>
<proteinExistence type="inferred from homology"/>
<feature type="repeat" description="PPR" evidence="9">
    <location>
        <begin position="505"/>
        <end position="535"/>
    </location>
</feature>